<dbReference type="PROSITE" id="PS50089">
    <property type="entry name" value="ZF_RING_2"/>
    <property type="match status" value="1"/>
</dbReference>
<feature type="region of interest" description="Disordered" evidence="13">
    <location>
        <begin position="1322"/>
        <end position="1382"/>
    </location>
</feature>
<dbReference type="GO" id="GO:0007166">
    <property type="term" value="P:cell surface receptor signaling pathway"/>
    <property type="evidence" value="ECO:0007669"/>
    <property type="project" value="InterPro"/>
</dbReference>
<evidence type="ECO:0000256" key="1">
    <source>
        <dbReference type="ARBA" id="ARBA00004479"/>
    </source>
</evidence>
<dbReference type="SUPFAM" id="SSF47473">
    <property type="entry name" value="EF-hand"/>
    <property type="match status" value="1"/>
</dbReference>
<dbReference type="InterPro" id="IPR036860">
    <property type="entry name" value="SH2_dom_sf"/>
</dbReference>
<dbReference type="GO" id="GO:0001784">
    <property type="term" value="F:phosphotyrosine residue binding"/>
    <property type="evidence" value="ECO:0007669"/>
    <property type="project" value="InterPro"/>
</dbReference>
<feature type="compositionally biased region" description="Basic and acidic residues" evidence="13">
    <location>
        <begin position="1351"/>
        <end position="1363"/>
    </location>
</feature>
<feature type="region of interest" description="Disordered" evidence="13">
    <location>
        <begin position="160"/>
        <end position="314"/>
    </location>
</feature>
<evidence type="ECO:0000313" key="17">
    <source>
        <dbReference type="Proteomes" id="UP000095280"/>
    </source>
</evidence>
<dbReference type="InterPro" id="IPR015720">
    <property type="entry name" value="Emp24-like"/>
</dbReference>
<evidence type="ECO:0000256" key="6">
    <source>
        <dbReference type="ARBA" id="ARBA00022771"/>
    </source>
</evidence>
<keyword evidence="7" id="KW-0862">Zinc</keyword>
<keyword evidence="8" id="KW-0106">Calcium</keyword>
<evidence type="ECO:0000313" key="18">
    <source>
        <dbReference type="WBParaSite" id="maker-uti_cns_0012134-snap-gene-0.2-mRNA-1"/>
    </source>
</evidence>
<dbReference type="InterPro" id="IPR009038">
    <property type="entry name" value="GOLD_dom"/>
</dbReference>
<name>A0A1I8IFQ6_9PLAT</name>
<reference evidence="18" key="1">
    <citation type="submission" date="2016-11" db="UniProtKB">
        <authorList>
            <consortium name="WormBaseParasite"/>
        </authorList>
    </citation>
    <scope>IDENTIFICATION</scope>
</reference>
<evidence type="ECO:0000256" key="3">
    <source>
        <dbReference type="ARBA" id="ARBA00022692"/>
    </source>
</evidence>
<dbReference type="GO" id="GO:0016020">
    <property type="term" value="C:membrane"/>
    <property type="evidence" value="ECO:0007669"/>
    <property type="project" value="UniProtKB-SubCell"/>
</dbReference>
<feature type="compositionally biased region" description="Low complexity" evidence="13">
    <location>
        <begin position="231"/>
        <end position="246"/>
    </location>
</feature>
<dbReference type="Pfam" id="PF01105">
    <property type="entry name" value="EMP24_GP25L"/>
    <property type="match status" value="1"/>
</dbReference>
<evidence type="ECO:0000256" key="11">
    <source>
        <dbReference type="PROSITE-ProRule" id="PRU00175"/>
    </source>
</evidence>
<feature type="coiled-coil region" evidence="12">
    <location>
        <begin position="1939"/>
        <end position="1966"/>
    </location>
</feature>
<keyword evidence="5" id="KW-0732">Signal</keyword>
<keyword evidence="6 11" id="KW-0863">Zinc-finger</keyword>
<dbReference type="InterPro" id="IPR014742">
    <property type="entry name" value="Adaptor_Cbl_SH2-like"/>
</dbReference>
<feature type="compositionally biased region" description="Basic and acidic residues" evidence="13">
    <location>
        <begin position="217"/>
        <end position="230"/>
    </location>
</feature>
<evidence type="ECO:0000256" key="8">
    <source>
        <dbReference type="ARBA" id="ARBA00022837"/>
    </source>
</evidence>
<evidence type="ECO:0000259" key="16">
    <source>
        <dbReference type="PROSITE" id="PS51506"/>
    </source>
</evidence>
<evidence type="ECO:0000256" key="2">
    <source>
        <dbReference type="ARBA" id="ARBA00007104"/>
    </source>
</evidence>
<dbReference type="SMART" id="SM00184">
    <property type="entry name" value="RING"/>
    <property type="match status" value="1"/>
</dbReference>
<dbReference type="Pfam" id="PF02262">
    <property type="entry name" value="Cbl_N"/>
    <property type="match status" value="1"/>
</dbReference>
<accession>A0A1I8IFQ6</accession>
<evidence type="ECO:0000256" key="7">
    <source>
        <dbReference type="ARBA" id="ARBA00022833"/>
    </source>
</evidence>
<dbReference type="Gene3D" id="3.30.505.10">
    <property type="entry name" value="SH2 domain"/>
    <property type="match status" value="1"/>
</dbReference>
<feature type="region of interest" description="Disordered" evidence="13">
    <location>
        <begin position="45"/>
        <end position="74"/>
    </location>
</feature>
<dbReference type="InterPro" id="IPR011992">
    <property type="entry name" value="EF-hand-dom_pair"/>
</dbReference>
<evidence type="ECO:0000259" key="14">
    <source>
        <dbReference type="PROSITE" id="PS50089"/>
    </source>
</evidence>
<dbReference type="GO" id="GO:0008270">
    <property type="term" value="F:zinc ion binding"/>
    <property type="evidence" value="ECO:0007669"/>
    <property type="project" value="UniProtKB-KW"/>
</dbReference>
<keyword evidence="17" id="KW-1185">Reference proteome</keyword>
<feature type="compositionally biased region" description="Polar residues" evidence="13">
    <location>
        <begin position="266"/>
        <end position="279"/>
    </location>
</feature>
<keyword evidence="10" id="KW-0472">Membrane</keyword>
<evidence type="ECO:0000256" key="5">
    <source>
        <dbReference type="ARBA" id="ARBA00022729"/>
    </source>
</evidence>
<dbReference type="Pfam" id="PF02761">
    <property type="entry name" value="Cbl_N2"/>
    <property type="match status" value="1"/>
</dbReference>
<evidence type="ECO:0000256" key="4">
    <source>
        <dbReference type="ARBA" id="ARBA00022723"/>
    </source>
</evidence>
<keyword evidence="9" id="KW-1133">Transmembrane helix</keyword>
<feature type="domain" description="GOLD" evidence="15">
    <location>
        <begin position="1834"/>
        <end position="1930"/>
    </location>
</feature>
<feature type="compositionally biased region" description="Basic and acidic residues" evidence="13">
    <location>
        <begin position="1322"/>
        <end position="1340"/>
    </location>
</feature>
<feature type="region of interest" description="Disordered" evidence="13">
    <location>
        <begin position="96"/>
        <end position="129"/>
    </location>
</feature>
<organism evidence="17 18">
    <name type="scientific">Macrostomum lignano</name>
    <dbReference type="NCBI Taxonomy" id="282301"/>
    <lineage>
        <taxon>Eukaryota</taxon>
        <taxon>Metazoa</taxon>
        <taxon>Spiralia</taxon>
        <taxon>Lophotrochozoa</taxon>
        <taxon>Platyhelminthes</taxon>
        <taxon>Rhabditophora</taxon>
        <taxon>Macrostomorpha</taxon>
        <taxon>Macrostomida</taxon>
        <taxon>Macrostomidae</taxon>
        <taxon>Macrostomum</taxon>
    </lineage>
</organism>
<sequence length="2020" mass="224059">DLSHWWTRLAVTPSKHPYLASRCQADSAKNCSGGQPVAEQLRAHPAGVAGQQEDVQRQPQGNEGCHQQSRVQENAAPVGQLTAHPQASHLDRELHPVGSQDDAAHPEVGADDGAAGDQVQQSEQRSRVGRLHPAAQQLLGQSPVLAADLRAVARIGTHLSGRPGHLAHQAAGHSEQQGGGPHAGQDDGVTPGGGRAAVSVRPSGDAHSRGAVQADARQGEDGRGDQRHGAEVAQPAAGEAQPPGEAEQGGPGGGTTSRPVAGDEVAQQQPVRQVTQAVQSGKEAAVQGDGAGEDQGEQGEHHCEEGAAAPVSRRADGAVSLGGFKDEIAELRVVEQLVQQAGGQVGGPEARGQQRGRAVAAVAGHQATQQQLERVETCGTKSKRTLATMRLMARFRVKPAKPPPTDAWPRPLCITIASLYLDGRNIMSSESDSETDNVTESPIVTDDESLSHYEELYPDIHEEQNLVAPPGDWVLVQEGADNRPSPTPDFLGSPGVRPDWQPFETADGNESAFLKLPDDMFENLRRWTNSKAWKTYEECEAVKASRRGAQKMSMARFRSEPSGTEEVRFLSITAPEFRVGQLLRWPSPACRLQSAGRVWRLRLRVLRAGPGRVRSFSWLGPGCRTVRLVALDSPAPQLVGMTAPGQAVARFDSEAQRPSLLENFCWLPGRRIRPSLAQASDHGSSGSSRDRRSCCRFWADCSRSTRSRADGRSRSIRVRSCRFRKSSAGVRPVHLVERPAVLRRRLADLVRSRRRVGVSGGRPSCFHTDSGTRLTQAPVSSCMAERGCWWTRKIGNWGFLRSQGAFFFPCFSCASASQLHLLRRLRHLLQGTEEALRRRYSQSEQAEKMFMLGKAMRHRREYLDLCDIEKPLELKTIEKTVLKNFDSICLQLNKPELKSQRQPNLLATIPKLSQLLRDIWNRGEELGDDLSGNNYWRTMLRTLADQSCDLSCLVREHAKEIEKPGTQASQQYFQWSLSLFCIQLELEAMFPNRRYSTYKIECSAAAADWWKRHFGRSDLVTWHDFQFALSKRFNIKSLAEAYDLKQEVNITGSDHVSAYEFDVFARLFAPWGDQTIDLWRTIVKDHPAFVRLRFREVKSLLRGQRPYSYLFRRSINTPSVWSIGYINDAGAVTQILVKPDKTIVEALTECTELGFLLFPAGKDTCFAPSLEAFRQVSVENLQLKKQQKRQSKLQKQQEKQPDEIYVVAPELQCSLCSQRSDEVTSMESCEHILCDICFDRFVQPKLYDLGSSRGSLKLFCPVCLGVNDAASPVKEVDLICLEDDFQAPVVAPNAEGAASLAWLEYPLADFDPILAPVKLTGESKREAERPEVEALYDKPVKPSKKPSGETPRSDIEALYDKPVKPSKKPSGETPQNEQESAAKDAYSLLSNSSSKLRAAAEPQQQNQPGGYLFYGSEEEVRRLLSLVPGLKFVRLQDLPKGCEMMPQQCSSNSPPWRKAFGDITTSKTSTSGNQHSALKAKWAPEDMLACLSLPPTLGSVSESRVSSLKAMSLLSEPRAWRSSNSTGCLPNSLLRSIRMKKKNANHKVDRQHRHEQDEQQVHRIQIDVFIVRQKLVGLQNYSFRMMPAAMKHRPMTMMTVQAQSTSLLDEPKSTAEATVKPAADASPRYTPQLKGVMPESENLLSILLCCSRPVMEQRQEAPAIGRTVRRCCCDCNRSVHELHGTHQHVIGGLAVLGQAGKVHTGLVHEQQTAARIVKHGHKEGVGGKLLLDEVAVSSYVCRVGDPPALHIAASQEGFPITRLENSLKSATSSFERHLMKASHSRLSGRKVAMSTGHSVQPDDDGETLELKSLNRLSKSGTINGLYFHIGETEKKCFIEEMPEDTLLVGEYKVEIFDKAQQKFVPTISGFGMHVELLDPTGSLVMSRAYADRGRFSATSHSAGEHSLCLHSNYTGWFNTGQLRVHLDLRLGEHAQDYEAIAAKEKLNDLELRLRQLLDQVDQVSKEQSYQRLRETVFRIISEQTNSRVLWWSLLQTVVLLATGFWQVRHLKFFFQAKKLV</sequence>
<dbReference type="InterPro" id="IPR003153">
    <property type="entry name" value="Adaptor_Cbl_N_hlx"/>
</dbReference>
<comment type="similarity">
    <text evidence="2">Belongs to the EMP24/GP25L family.</text>
</comment>
<dbReference type="InterPro" id="IPR014741">
    <property type="entry name" value="Adaptor_Cbl_EF_hand-like"/>
</dbReference>
<feature type="compositionally biased region" description="Polar residues" evidence="13">
    <location>
        <begin position="57"/>
        <end position="72"/>
    </location>
</feature>
<comment type="subcellular location">
    <subcellularLocation>
        <location evidence="1">Membrane</location>
        <topology evidence="1">Single-pass type I membrane protein</topology>
    </subcellularLocation>
</comment>
<evidence type="ECO:0000256" key="9">
    <source>
        <dbReference type="ARBA" id="ARBA00022989"/>
    </source>
</evidence>
<dbReference type="InterPro" id="IPR036537">
    <property type="entry name" value="Adaptor_Cbl_N_dom_sf"/>
</dbReference>
<dbReference type="Gene3D" id="3.30.40.10">
    <property type="entry name" value="Zinc/RING finger domain, C3HC4 (zinc finger)"/>
    <property type="match status" value="1"/>
</dbReference>
<dbReference type="Pfam" id="PF02762">
    <property type="entry name" value="Cbl_N3"/>
    <property type="match status" value="1"/>
</dbReference>
<evidence type="ECO:0000259" key="15">
    <source>
        <dbReference type="PROSITE" id="PS50866"/>
    </source>
</evidence>
<evidence type="ECO:0000256" key="12">
    <source>
        <dbReference type="SAM" id="Coils"/>
    </source>
</evidence>
<evidence type="ECO:0000256" key="10">
    <source>
        <dbReference type="ARBA" id="ARBA00023136"/>
    </source>
</evidence>
<dbReference type="PROSITE" id="PS51506">
    <property type="entry name" value="CBL_PTB"/>
    <property type="match status" value="1"/>
</dbReference>
<feature type="domain" description="RING-type" evidence="14">
    <location>
        <begin position="1213"/>
        <end position="1263"/>
    </location>
</feature>
<protein>
    <submittedName>
        <fullName evidence="18">RUN domain-containing protein</fullName>
    </submittedName>
</protein>
<dbReference type="SMART" id="SM01190">
    <property type="entry name" value="EMP24_GP25L"/>
    <property type="match status" value="1"/>
</dbReference>
<proteinExistence type="inferred from homology"/>
<dbReference type="WBParaSite" id="maker-uti_cns_0012134-snap-gene-0.2-mRNA-1">
    <property type="protein sequence ID" value="maker-uti_cns_0012134-snap-gene-0.2-mRNA-1"/>
    <property type="gene ID" value="maker-uti_cns_0012134-snap-gene-0.2"/>
</dbReference>
<dbReference type="InterPro" id="IPR024159">
    <property type="entry name" value="Cbl_PTB"/>
</dbReference>
<dbReference type="SUPFAM" id="SSF47668">
    <property type="entry name" value="N-terminal domain of cbl (N-cbl)"/>
    <property type="match status" value="1"/>
</dbReference>
<dbReference type="InterPro" id="IPR001841">
    <property type="entry name" value="Znf_RING"/>
</dbReference>
<keyword evidence="3" id="KW-0812">Transmembrane</keyword>
<dbReference type="PROSITE" id="PS50866">
    <property type="entry name" value="GOLD"/>
    <property type="match status" value="1"/>
</dbReference>
<dbReference type="InterPro" id="IPR013083">
    <property type="entry name" value="Znf_RING/FYVE/PHD"/>
</dbReference>
<keyword evidence="12" id="KW-0175">Coiled coil</keyword>
<dbReference type="Proteomes" id="UP000095280">
    <property type="component" value="Unplaced"/>
</dbReference>
<evidence type="ECO:0000256" key="13">
    <source>
        <dbReference type="SAM" id="MobiDB-lite"/>
    </source>
</evidence>
<dbReference type="Gene3D" id="1.10.238.10">
    <property type="entry name" value="EF-hand"/>
    <property type="match status" value="1"/>
</dbReference>
<dbReference type="GO" id="GO:0005509">
    <property type="term" value="F:calcium ion binding"/>
    <property type="evidence" value="ECO:0007669"/>
    <property type="project" value="InterPro"/>
</dbReference>
<keyword evidence="4" id="KW-0479">Metal-binding</keyword>
<dbReference type="SUPFAM" id="SSF55550">
    <property type="entry name" value="SH2 domain"/>
    <property type="match status" value="1"/>
</dbReference>
<feature type="domain" description="Cbl-PTB" evidence="16">
    <location>
        <begin position="867"/>
        <end position="1170"/>
    </location>
</feature>
<dbReference type="Gene3D" id="1.20.930.20">
    <property type="entry name" value="Adaptor protein Cbl, N-terminal domain"/>
    <property type="match status" value="1"/>
</dbReference>
<dbReference type="PANTHER" id="PTHR22811">
    <property type="entry name" value="TRANSMEMBRANE EMP24 DOMAIN-CONTAINING PROTEIN"/>
    <property type="match status" value="1"/>
</dbReference>